<dbReference type="PANTHER" id="PTHR43827:SF3">
    <property type="entry name" value="NADP-DEPENDENT OXIDOREDUCTASE DOMAIN-CONTAINING PROTEIN"/>
    <property type="match status" value="1"/>
</dbReference>
<name>A0A317YLG8_STAPS</name>
<dbReference type="InterPro" id="IPR020471">
    <property type="entry name" value="AKR"/>
</dbReference>
<gene>
    <name evidence="3" type="ORF">DD902_15235</name>
</gene>
<feature type="non-terminal residue" evidence="3">
    <location>
        <position position="1"/>
    </location>
</feature>
<dbReference type="PANTHER" id="PTHR43827">
    <property type="entry name" value="2,5-DIKETO-D-GLUCONIC ACID REDUCTASE"/>
    <property type="match status" value="1"/>
</dbReference>
<dbReference type="Gene3D" id="3.20.20.100">
    <property type="entry name" value="NADP-dependent oxidoreductase domain"/>
    <property type="match status" value="1"/>
</dbReference>
<evidence type="ECO:0000256" key="2">
    <source>
        <dbReference type="ARBA" id="ARBA00023002"/>
    </source>
</evidence>
<organism evidence="3 4">
    <name type="scientific">Staphylococcus pseudintermedius</name>
    <dbReference type="NCBI Taxonomy" id="283734"/>
    <lineage>
        <taxon>Bacteria</taxon>
        <taxon>Bacillati</taxon>
        <taxon>Bacillota</taxon>
        <taxon>Bacilli</taxon>
        <taxon>Bacillales</taxon>
        <taxon>Staphylococcaceae</taxon>
        <taxon>Staphylococcus</taxon>
        <taxon>Staphylococcus intermedius group</taxon>
    </lineage>
</organism>
<dbReference type="GO" id="GO:0016616">
    <property type="term" value="F:oxidoreductase activity, acting on the CH-OH group of donors, NAD or NADP as acceptor"/>
    <property type="evidence" value="ECO:0007669"/>
    <property type="project" value="UniProtKB-ARBA"/>
</dbReference>
<dbReference type="PRINTS" id="PR00069">
    <property type="entry name" value="ALDKETRDTASE"/>
</dbReference>
<dbReference type="Proteomes" id="UP000246800">
    <property type="component" value="Unassembled WGS sequence"/>
</dbReference>
<accession>A0A317YLG8</accession>
<dbReference type="InterPro" id="IPR036812">
    <property type="entry name" value="NAD(P)_OxRdtase_dom_sf"/>
</dbReference>
<comment type="caution">
    <text evidence="3">The sequence shown here is derived from an EMBL/GenBank/DDBJ whole genome shotgun (WGS) entry which is preliminary data.</text>
</comment>
<dbReference type="AlphaFoldDB" id="A0A317YLG8"/>
<dbReference type="EMBL" id="QEIT01000599">
    <property type="protein sequence ID" value="PWZ68048.1"/>
    <property type="molecule type" value="Genomic_DNA"/>
</dbReference>
<feature type="non-terminal residue" evidence="3">
    <location>
        <position position="66"/>
    </location>
</feature>
<evidence type="ECO:0000313" key="4">
    <source>
        <dbReference type="Proteomes" id="UP000246800"/>
    </source>
</evidence>
<protein>
    <submittedName>
        <fullName evidence="3">2,5-diketo-D-gluconic acid reductase</fullName>
    </submittedName>
</protein>
<keyword evidence="1" id="KW-0521">NADP</keyword>
<keyword evidence="2" id="KW-0560">Oxidoreductase</keyword>
<dbReference type="SUPFAM" id="SSF51430">
    <property type="entry name" value="NAD(P)-linked oxidoreductase"/>
    <property type="match status" value="1"/>
</dbReference>
<sequence length="66" mass="7543">NQIQPQVNQIEINPFHQQEEQVAALQQENVVVEAWAPFAEGKNQLFQNQLLQAIADKYNKSIAQVI</sequence>
<proteinExistence type="predicted"/>
<reference evidence="3 4" key="1">
    <citation type="journal article" date="2018" name="Vet. Microbiol.">
        <title>Clonal diversity and geographic distribution of methicillin-resistant Staphylococcus pseudintermedius from Australian animals: Discovery of novel sequence types.</title>
        <authorList>
            <person name="Worthing K.A."/>
            <person name="Abraham S."/>
            <person name="Coombs G.W."/>
            <person name="Pang S."/>
            <person name="Saputra S."/>
            <person name="Jordan D."/>
            <person name="Trott D.J."/>
            <person name="Norris J.M."/>
        </authorList>
    </citation>
    <scope>NUCLEOTIDE SEQUENCE [LARGE SCALE GENOMIC DNA]</scope>
    <source>
        <strain evidence="3 4">ST525 1</strain>
    </source>
</reference>
<evidence type="ECO:0000313" key="3">
    <source>
        <dbReference type="EMBL" id="PWZ68048.1"/>
    </source>
</evidence>
<evidence type="ECO:0000256" key="1">
    <source>
        <dbReference type="ARBA" id="ARBA00022857"/>
    </source>
</evidence>